<sequence length="108" mass="12106">MWSVLRSIFLFYFQGFHLATEILTSPLYQFPEVALQRFAMSFSTVDLQACQGKSLKNLSLRVVVDVYERGGGNLLFKDAEGGVIGSFHFGSKEWASGELAKYALKEQS</sequence>
<organism evidence="2 3">
    <name type="scientific">Hypholoma sublateritium (strain FD-334 SS-4)</name>
    <dbReference type="NCBI Taxonomy" id="945553"/>
    <lineage>
        <taxon>Eukaryota</taxon>
        <taxon>Fungi</taxon>
        <taxon>Dikarya</taxon>
        <taxon>Basidiomycota</taxon>
        <taxon>Agaricomycotina</taxon>
        <taxon>Agaricomycetes</taxon>
        <taxon>Agaricomycetidae</taxon>
        <taxon>Agaricales</taxon>
        <taxon>Agaricineae</taxon>
        <taxon>Strophariaceae</taxon>
        <taxon>Hypholoma</taxon>
    </lineage>
</organism>
<keyword evidence="1" id="KW-0732">Signal</keyword>
<gene>
    <name evidence="2" type="ORF">HYPSUDRAFT_91134</name>
</gene>
<reference evidence="3" key="1">
    <citation type="submission" date="2014-04" db="EMBL/GenBank/DDBJ databases">
        <title>Evolutionary Origins and Diversification of the Mycorrhizal Mutualists.</title>
        <authorList>
            <consortium name="DOE Joint Genome Institute"/>
            <consortium name="Mycorrhizal Genomics Consortium"/>
            <person name="Kohler A."/>
            <person name="Kuo A."/>
            <person name="Nagy L.G."/>
            <person name="Floudas D."/>
            <person name="Copeland A."/>
            <person name="Barry K.W."/>
            <person name="Cichocki N."/>
            <person name="Veneault-Fourrey C."/>
            <person name="LaButti K."/>
            <person name="Lindquist E.A."/>
            <person name="Lipzen A."/>
            <person name="Lundell T."/>
            <person name="Morin E."/>
            <person name="Murat C."/>
            <person name="Riley R."/>
            <person name="Ohm R."/>
            <person name="Sun H."/>
            <person name="Tunlid A."/>
            <person name="Henrissat B."/>
            <person name="Grigoriev I.V."/>
            <person name="Hibbett D.S."/>
            <person name="Martin F."/>
        </authorList>
    </citation>
    <scope>NUCLEOTIDE SEQUENCE [LARGE SCALE GENOMIC DNA]</scope>
    <source>
        <strain evidence="3">FD-334 SS-4</strain>
    </source>
</reference>
<dbReference type="Proteomes" id="UP000054270">
    <property type="component" value="Unassembled WGS sequence"/>
</dbReference>
<accession>A0A0D2P8R2</accession>
<name>A0A0D2P8R2_HYPSF</name>
<protein>
    <submittedName>
        <fullName evidence="2">Uncharacterized protein</fullName>
    </submittedName>
</protein>
<dbReference type="AlphaFoldDB" id="A0A0D2P8R2"/>
<evidence type="ECO:0000313" key="3">
    <source>
        <dbReference type="Proteomes" id="UP000054270"/>
    </source>
</evidence>
<evidence type="ECO:0000313" key="2">
    <source>
        <dbReference type="EMBL" id="KJA16710.1"/>
    </source>
</evidence>
<keyword evidence="3" id="KW-1185">Reference proteome</keyword>
<feature type="chain" id="PRO_5002248671" evidence="1">
    <location>
        <begin position="20"/>
        <end position="108"/>
    </location>
</feature>
<proteinExistence type="predicted"/>
<feature type="signal peptide" evidence="1">
    <location>
        <begin position="1"/>
        <end position="19"/>
    </location>
</feature>
<evidence type="ECO:0000256" key="1">
    <source>
        <dbReference type="SAM" id="SignalP"/>
    </source>
</evidence>
<dbReference type="EMBL" id="KN817616">
    <property type="protein sequence ID" value="KJA16710.1"/>
    <property type="molecule type" value="Genomic_DNA"/>
</dbReference>